<dbReference type="InterPro" id="IPR036737">
    <property type="entry name" value="OmpA-like_sf"/>
</dbReference>
<dbReference type="SUPFAM" id="SSF103647">
    <property type="entry name" value="TSP type-3 repeat"/>
    <property type="match status" value="1"/>
</dbReference>
<organism evidence="13 14">
    <name type="scientific">Moritella viscosa</name>
    <dbReference type="NCBI Taxonomy" id="80854"/>
    <lineage>
        <taxon>Bacteria</taxon>
        <taxon>Pseudomonadati</taxon>
        <taxon>Pseudomonadota</taxon>
        <taxon>Gammaproteobacteria</taxon>
        <taxon>Alteromonadales</taxon>
        <taxon>Moritellaceae</taxon>
        <taxon>Moritella</taxon>
    </lineage>
</organism>
<keyword evidence="5 11" id="KW-0732">Signal</keyword>
<dbReference type="RefSeq" id="WP_075471135.1">
    <property type="nucleotide sequence ID" value="NZ_CAWQZC010000067.1"/>
</dbReference>
<feature type="chain" id="PRO_5047546884" evidence="11">
    <location>
        <begin position="25"/>
        <end position="367"/>
    </location>
</feature>
<dbReference type="InterPro" id="IPR006665">
    <property type="entry name" value="OmpA-like"/>
</dbReference>
<keyword evidence="8 10" id="KW-0472">Membrane</keyword>
<dbReference type="GeneID" id="61294507"/>
<feature type="domain" description="OmpA-like" evidence="12">
    <location>
        <begin position="250"/>
        <end position="367"/>
    </location>
</feature>
<evidence type="ECO:0000256" key="9">
    <source>
        <dbReference type="ARBA" id="ARBA00023237"/>
    </source>
</evidence>
<evidence type="ECO:0000256" key="1">
    <source>
        <dbReference type="ARBA" id="ARBA00004571"/>
    </source>
</evidence>
<dbReference type="InterPro" id="IPR050330">
    <property type="entry name" value="Bact_OuterMem_StrucFunc"/>
</dbReference>
<keyword evidence="7" id="KW-0626">Porin</keyword>
<evidence type="ECO:0000313" key="14">
    <source>
        <dbReference type="Proteomes" id="UP000182660"/>
    </source>
</evidence>
<dbReference type="PANTHER" id="PTHR30329">
    <property type="entry name" value="STATOR ELEMENT OF FLAGELLAR MOTOR COMPLEX"/>
    <property type="match status" value="1"/>
</dbReference>
<evidence type="ECO:0000256" key="2">
    <source>
        <dbReference type="ARBA" id="ARBA00022448"/>
    </source>
</evidence>
<sequence length="367" mass="39546">MKNINGKLSLIMCAMVASVQPALAEKAGTIYLNPAVGYHMFGSKSGVEDGAALVIGGEYVISPKFGAEVSYLYGNPDIDGSSGDIDNAQYTLDGLYYTSEIGNWQPFINAGIGHGTFDSGAYDTKETQLNVGIGSRYHFNDKWSARLQAKMINSLDDERWDSLITAGVSYAFGSKSKAPAVVVLQESESDGDGDAIFDKNDQCLNTPSGVYVDDNGCALDRDGDGIPDYLDQCPDSATTDSIDENGCVIVMEQPASMKLEVHFANNSAVIPETAKSKIKDLADLMTQFLNADVVIEGHSDSSGKAAYNKVLSQRRADAVRDILIREYGIDTSRVSAIGYGQEQPVASNSTKEGRLENRRVMAEISYK</sequence>
<dbReference type="Gene3D" id="2.40.160.20">
    <property type="match status" value="1"/>
</dbReference>
<evidence type="ECO:0000256" key="10">
    <source>
        <dbReference type="PROSITE-ProRule" id="PRU00473"/>
    </source>
</evidence>
<keyword evidence="2" id="KW-0813">Transport</keyword>
<dbReference type="InterPro" id="IPR028974">
    <property type="entry name" value="TSP_type-3_rpt"/>
</dbReference>
<name>A0ABY1H8Y9_9GAMM</name>
<keyword evidence="14" id="KW-1185">Reference proteome</keyword>
<dbReference type="SUPFAM" id="SSF103088">
    <property type="entry name" value="OmpA-like"/>
    <property type="match status" value="1"/>
</dbReference>
<keyword evidence="4" id="KW-0812">Transmembrane</keyword>
<dbReference type="Gene3D" id="3.30.1330.60">
    <property type="entry name" value="OmpA-like domain"/>
    <property type="match status" value="1"/>
</dbReference>
<dbReference type="SUPFAM" id="SSF56925">
    <property type="entry name" value="OMPA-like"/>
    <property type="match status" value="1"/>
</dbReference>
<protein>
    <submittedName>
        <fullName evidence="13">OmpA/MotB domain protein</fullName>
    </submittedName>
</protein>
<dbReference type="Pfam" id="PF00691">
    <property type="entry name" value="OmpA"/>
    <property type="match status" value="1"/>
</dbReference>
<proteinExistence type="predicted"/>
<reference evidence="13 14" key="1">
    <citation type="submission" date="2016-11" db="EMBL/GenBank/DDBJ databases">
        <authorList>
            <person name="Klemetsen T."/>
        </authorList>
    </citation>
    <scope>NUCLEOTIDE SEQUENCE [LARGE SCALE GENOMIC DNA]</scope>
    <source>
        <strain evidence="13">MT 2528</strain>
    </source>
</reference>
<evidence type="ECO:0000256" key="8">
    <source>
        <dbReference type="ARBA" id="ARBA00023136"/>
    </source>
</evidence>
<comment type="caution">
    <text evidence="13">The sequence shown here is derived from an EMBL/GenBank/DDBJ whole genome shotgun (WGS) entry which is preliminary data.</text>
</comment>
<evidence type="ECO:0000256" key="6">
    <source>
        <dbReference type="ARBA" id="ARBA00023065"/>
    </source>
</evidence>
<accession>A0ABY1H8Y9</accession>
<evidence type="ECO:0000256" key="5">
    <source>
        <dbReference type="ARBA" id="ARBA00022729"/>
    </source>
</evidence>
<dbReference type="PRINTS" id="PR01021">
    <property type="entry name" value="OMPADOMAIN"/>
</dbReference>
<dbReference type="InterPro" id="IPR006664">
    <property type="entry name" value="OMP_bac"/>
</dbReference>
<comment type="subcellular location">
    <subcellularLocation>
        <location evidence="1">Cell outer membrane</location>
        <topology evidence="1">Multi-pass membrane protein</topology>
    </subcellularLocation>
</comment>
<evidence type="ECO:0000256" key="7">
    <source>
        <dbReference type="ARBA" id="ARBA00023114"/>
    </source>
</evidence>
<evidence type="ECO:0000256" key="4">
    <source>
        <dbReference type="ARBA" id="ARBA00022692"/>
    </source>
</evidence>
<keyword evidence="9" id="KW-0998">Cell outer membrane</keyword>
<evidence type="ECO:0000313" key="13">
    <source>
        <dbReference type="EMBL" id="SGY85402.1"/>
    </source>
</evidence>
<keyword evidence="3" id="KW-1134">Transmembrane beta strand</keyword>
<dbReference type="Pfam" id="PF13505">
    <property type="entry name" value="OMP_b-brl"/>
    <property type="match status" value="1"/>
</dbReference>
<dbReference type="Proteomes" id="UP000182660">
    <property type="component" value="Unassembled WGS sequence"/>
</dbReference>
<evidence type="ECO:0000256" key="3">
    <source>
        <dbReference type="ARBA" id="ARBA00022452"/>
    </source>
</evidence>
<keyword evidence="6" id="KW-0406">Ion transport</keyword>
<dbReference type="InterPro" id="IPR011250">
    <property type="entry name" value="OMP/PagP_B-barrel"/>
</dbReference>
<dbReference type="PANTHER" id="PTHR30329:SF21">
    <property type="entry name" value="LIPOPROTEIN YIAD-RELATED"/>
    <property type="match status" value="1"/>
</dbReference>
<dbReference type="InterPro" id="IPR027385">
    <property type="entry name" value="Beta-barrel_OMP"/>
</dbReference>
<dbReference type="EMBL" id="FPLJ01000023">
    <property type="protein sequence ID" value="SGY85402.1"/>
    <property type="molecule type" value="Genomic_DNA"/>
</dbReference>
<evidence type="ECO:0000256" key="11">
    <source>
        <dbReference type="SAM" id="SignalP"/>
    </source>
</evidence>
<dbReference type="PROSITE" id="PS51123">
    <property type="entry name" value="OMPA_2"/>
    <property type="match status" value="1"/>
</dbReference>
<feature type="signal peptide" evidence="11">
    <location>
        <begin position="1"/>
        <end position="24"/>
    </location>
</feature>
<dbReference type="CDD" id="cd07185">
    <property type="entry name" value="OmpA_C-like"/>
    <property type="match status" value="1"/>
</dbReference>
<evidence type="ECO:0000259" key="12">
    <source>
        <dbReference type="PROSITE" id="PS51123"/>
    </source>
</evidence>
<gene>
    <name evidence="13" type="ORF">MT2528_0841</name>
</gene>